<dbReference type="SMART" id="SM00421">
    <property type="entry name" value="HTH_LUXR"/>
    <property type="match status" value="1"/>
</dbReference>
<dbReference type="GO" id="GO:0016020">
    <property type="term" value="C:membrane"/>
    <property type="evidence" value="ECO:0007669"/>
    <property type="project" value="TreeGrafter"/>
</dbReference>
<protein>
    <recommendedName>
        <fullName evidence="1">HTH luxR-type domain-containing protein</fullName>
    </recommendedName>
</protein>
<gene>
    <name evidence="2" type="ORF">MNBD_ALPHA06-2101</name>
</gene>
<dbReference type="AlphaFoldDB" id="A0A3B0R7G4"/>
<evidence type="ECO:0000313" key="2">
    <source>
        <dbReference type="EMBL" id="VAV88051.1"/>
    </source>
</evidence>
<evidence type="ECO:0000259" key="1">
    <source>
        <dbReference type="SMART" id="SM00421"/>
    </source>
</evidence>
<proteinExistence type="predicted"/>
<dbReference type="InterPro" id="IPR050266">
    <property type="entry name" value="AB_hydrolase_sf"/>
</dbReference>
<sequence length="574" mass="64155">MKHDKKNDGLISKMYGAALAPEKYDSFMNSLEEYLLDGTSTGQDVDKKFEAELGDHVKTAYAIQKKMGRQKNELPWAEALVQQIPGFALIFDGTEKILAINQIAQDGFESPIKTLADFPATETQLDQLRHWMQDPTQTGTFVRPAYDLDPNCNGAIIIRKVKPGPGSGPLNRHRDHEQETCFLVTGVELYVDDLTLKLLGTAYELTDAEGKIAAQLASGLQPVDIAAQRQVSANTIRSQIKSIQRKMQAKGVPDIVRLVCGFTAGLASSYQAVNKIPAKDNPDRRLRREASFTLRDGRHMAYMEQGSNHGKVVLCLHNMLYGVEWPIRAIAAAERQKIRIITPERPGYGKSDLAQSAFGDELLSTVAHDVCELLDHLGIEKADIMGLAIGSIYAMRFAKLFPNRVERLFAIGHAPIWRDEWMVQLPRRQQLIARLTKSFPAMLPLATRTGIALMDAGYKNKFIDALHQNIPADMSALQQSDIREVIVEGLDLTIAQGGEAFRRDCTFAIHDYSEEARRLAMPFHFIHGEKDKVVPLSHIEEFIRQAPQSTLEVVKDAGQFVLLSHWQYVLKAIS</sequence>
<dbReference type="Gene3D" id="1.10.10.10">
    <property type="entry name" value="Winged helix-like DNA-binding domain superfamily/Winged helix DNA-binding domain"/>
    <property type="match status" value="1"/>
</dbReference>
<dbReference type="SUPFAM" id="SSF46894">
    <property type="entry name" value="C-terminal effector domain of the bipartite response regulators"/>
    <property type="match status" value="1"/>
</dbReference>
<dbReference type="InterPro" id="IPR000073">
    <property type="entry name" value="AB_hydrolase_1"/>
</dbReference>
<dbReference type="InterPro" id="IPR016032">
    <property type="entry name" value="Sig_transdc_resp-reg_C-effctor"/>
</dbReference>
<dbReference type="InterPro" id="IPR036388">
    <property type="entry name" value="WH-like_DNA-bd_sf"/>
</dbReference>
<dbReference type="GO" id="GO:0003677">
    <property type="term" value="F:DNA binding"/>
    <property type="evidence" value="ECO:0007669"/>
    <property type="project" value="InterPro"/>
</dbReference>
<dbReference type="PANTHER" id="PTHR43798:SF33">
    <property type="entry name" value="HYDROLASE, PUTATIVE (AFU_ORTHOLOGUE AFUA_2G14860)-RELATED"/>
    <property type="match status" value="1"/>
</dbReference>
<dbReference type="PANTHER" id="PTHR43798">
    <property type="entry name" value="MONOACYLGLYCEROL LIPASE"/>
    <property type="match status" value="1"/>
</dbReference>
<dbReference type="SUPFAM" id="SSF53474">
    <property type="entry name" value="alpha/beta-Hydrolases"/>
    <property type="match status" value="1"/>
</dbReference>
<dbReference type="Gene3D" id="3.40.50.1820">
    <property type="entry name" value="alpha/beta hydrolase"/>
    <property type="match status" value="1"/>
</dbReference>
<dbReference type="GO" id="GO:0006355">
    <property type="term" value="P:regulation of DNA-templated transcription"/>
    <property type="evidence" value="ECO:0007669"/>
    <property type="project" value="InterPro"/>
</dbReference>
<dbReference type="Pfam" id="PF00196">
    <property type="entry name" value="GerE"/>
    <property type="match status" value="1"/>
</dbReference>
<dbReference type="InterPro" id="IPR000792">
    <property type="entry name" value="Tscrpt_reg_LuxR_C"/>
</dbReference>
<feature type="domain" description="HTH luxR-type" evidence="1">
    <location>
        <begin position="202"/>
        <end position="259"/>
    </location>
</feature>
<organism evidence="2">
    <name type="scientific">hydrothermal vent metagenome</name>
    <dbReference type="NCBI Taxonomy" id="652676"/>
    <lineage>
        <taxon>unclassified sequences</taxon>
        <taxon>metagenomes</taxon>
        <taxon>ecological metagenomes</taxon>
    </lineage>
</organism>
<reference evidence="2" key="1">
    <citation type="submission" date="2018-06" db="EMBL/GenBank/DDBJ databases">
        <authorList>
            <person name="Zhirakovskaya E."/>
        </authorList>
    </citation>
    <scope>NUCLEOTIDE SEQUENCE</scope>
</reference>
<dbReference type="EMBL" id="UOEE01000055">
    <property type="protein sequence ID" value="VAV88051.1"/>
    <property type="molecule type" value="Genomic_DNA"/>
</dbReference>
<dbReference type="PRINTS" id="PR00111">
    <property type="entry name" value="ABHYDROLASE"/>
</dbReference>
<name>A0A3B0R7G4_9ZZZZ</name>
<dbReference type="Pfam" id="PF00561">
    <property type="entry name" value="Abhydrolase_1"/>
    <property type="match status" value="1"/>
</dbReference>
<accession>A0A3B0R7G4</accession>
<dbReference type="InterPro" id="IPR029058">
    <property type="entry name" value="AB_hydrolase_fold"/>
</dbReference>